<dbReference type="RefSeq" id="WP_353476728.1">
    <property type="nucleotide sequence ID" value="NZ_CP123390.1"/>
</dbReference>
<proteinExistence type="predicted"/>
<dbReference type="InterPro" id="IPR014710">
    <property type="entry name" value="RmlC-like_jellyroll"/>
</dbReference>
<sequence length="164" mass="17140">MTHFTRLIERRGATVALALIISLGAGSNSLMAGDSAHSVKTADEVEFGAGPPLLPPGAELAVLAGNPGEPGVFVIRLRFPEGYVIPPHTHSMDELVTVISGQIGIAMGETLDQKGPLLPAGSFAALPANMAHFAWANEITVVQIAGMGPFDITYLEKADDPRTN</sequence>
<gene>
    <name evidence="1" type="ORF">PVT71_28915</name>
</gene>
<evidence type="ECO:0000313" key="1">
    <source>
        <dbReference type="EMBL" id="XCC97849.1"/>
    </source>
</evidence>
<dbReference type="Gene3D" id="2.60.120.10">
    <property type="entry name" value="Jelly Rolls"/>
    <property type="match status" value="1"/>
</dbReference>
<keyword evidence="1" id="KW-0614">Plasmid</keyword>
<reference evidence="1" key="1">
    <citation type="submission" date="2023-02" db="EMBL/GenBank/DDBJ databases">
        <title>Description and genomic characterization of Salipiger bruguierae sp. nov., isolated from the sediment of mangrove plant Bruguiera sexangula.</title>
        <authorList>
            <person name="Long M."/>
        </authorList>
    </citation>
    <scope>NUCLEOTIDE SEQUENCE</scope>
    <source>
        <strain evidence="1">H15</strain>
        <plasmid evidence="1">unnamed5</plasmid>
    </source>
</reference>
<dbReference type="AlphaFoldDB" id="A0AAU8ATN7"/>
<name>A0AAU8ATN7_9RHOB</name>
<dbReference type="EMBL" id="CP123390">
    <property type="protein sequence ID" value="XCC97849.1"/>
    <property type="molecule type" value="Genomic_DNA"/>
</dbReference>
<dbReference type="SUPFAM" id="SSF51182">
    <property type="entry name" value="RmlC-like cupins"/>
    <property type="match status" value="1"/>
</dbReference>
<accession>A0AAU8ATN7</accession>
<organism evidence="1">
    <name type="scientific">Alloyangia sp. H15</name>
    <dbReference type="NCBI Taxonomy" id="3029062"/>
    <lineage>
        <taxon>Bacteria</taxon>
        <taxon>Pseudomonadati</taxon>
        <taxon>Pseudomonadota</taxon>
        <taxon>Alphaproteobacteria</taxon>
        <taxon>Rhodobacterales</taxon>
        <taxon>Roseobacteraceae</taxon>
        <taxon>Alloyangia</taxon>
    </lineage>
</organism>
<protein>
    <submittedName>
        <fullName evidence="1">Cupin domain-containing protein</fullName>
    </submittedName>
</protein>
<dbReference type="CDD" id="cd06989">
    <property type="entry name" value="cupin_DRT102"/>
    <property type="match status" value="1"/>
</dbReference>
<geneLocation type="plasmid" evidence="1">
    <name>unnamed5</name>
</geneLocation>
<dbReference type="InterPro" id="IPR011051">
    <property type="entry name" value="RmlC_Cupin_sf"/>
</dbReference>